<evidence type="ECO:0000313" key="3">
    <source>
        <dbReference type="Proteomes" id="UP000595894"/>
    </source>
</evidence>
<gene>
    <name evidence="2" type="ORF">H5J25_00810</name>
</gene>
<dbReference type="AlphaFoldDB" id="A0A974S4B5"/>
<name>A0A974S4B5_9SPHN</name>
<protein>
    <submittedName>
        <fullName evidence="2">Zinc ribbon domain-containing protein</fullName>
    </submittedName>
</protein>
<proteinExistence type="predicted"/>
<feature type="transmembrane region" description="Helical" evidence="1">
    <location>
        <begin position="47"/>
        <end position="73"/>
    </location>
</feature>
<keyword evidence="1" id="KW-0472">Membrane</keyword>
<organism evidence="2 3">
    <name type="scientific">Sphingomonas aliaeris</name>
    <dbReference type="NCBI Taxonomy" id="2759526"/>
    <lineage>
        <taxon>Bacteria</taxon>
        <taxon>Pseudomonadati</taxon>
        <taxon>Pseudomonadota</taxon>
        <taxon>Alphaproteobacteria</taxon>
        <taxon>Sphingomonadales</taxon>
        <taxon>Sphingomonadaceae</taxon>
        <taxon>Sphingomonas</taxon>
    </lineage>
</organism>
<sequence length="76" mass="7833">MALINCPECARSVSTAAYACPACGYPIADRRSGGLDSHVAGKAVSGIAAWLVVPWVAKAVVAIVGVIALFWFLGSR</sequence>
<dbReference type="KEGG" id="sari:H5J25_00810"/>
<keyword evidence="1" id="KW-1133">Transmembrane helix</keyword>
<keyword evidence="3" id="KW-1185">Reference proteome</keyword>
<keyword evidence="1" id="KW-0812">Transmembrane</keyword>
<dbReference type="RefSeq" id="WP_202093867.1">
    <property type="nucleotide sequence ID" value="NZ_CP061035.1"/>
</dbReference>
<evidence type="ECO:0000313" key="2">
    <source>
        <dbReference type="EMBL" id="QQV77412.1"/>
    </source>
</evidence>
<accession>A0A974S4B5</accession>
<reference evidence="3" key="1">
    <citation type="submission" date="2020-09" db="EMBL/GenBank/DDBJ databases">
        <title>Sphingomonas sp., a new species isolated from pork steak.</title>
        <authorList>
            <person name="Heidler von Heilborn D."/>
        </authorList>
    </citation>
    <scope>NUCLEOTIDE SEQUENCE [LARGE SCALE GENOMIC DNA]</scope>
</reference>
<dbReference type="EMBL" id="CP061035">
    <property type="protein sequence ID" value="QQV77412.1"/>
    <property type="molecule type" value="Genomic_DNA"/>
</dbReference>
<dbReference type="Proteomes" id="UP000595894">
    <property type="component" value="Chromosome"/>
</dbReference>
<evidence type="ECO:0000256" key="1">
    <source>
        <dbReference type="SAM" id="Phobius"/>
    </source>
</evidence>